<name>A0A7W5E0S9_9BACT</name>
<keyword evidence="3" id="KW-1185">Reference proteome</keyword>
<organism evidence="2 3">
    <name type="scientific">Aporhodopirellula rubra</name>
    <dbReference type="NCBI Taxonomy" id="980271"/>
    <lineage>
        <taxon>Bacteria</taxon>
        <taxon>Pseudomonadati</taxon>
        <taxon>Planctomycetota</taxon>
        <taxon>Planctomycetia</taxon>
        <taxon>Pirellulales</taxon>
        <taxon>Pirellulaceae</taxon>
        <taxon>Aporhodopirellula</taxon>
    </lineage>
</organism>
<protein>
    <submittedName>
        <fullName evidence="2">Uncharacterized protein</fullName>
    </submittedName>
</protein>
<dbReference type="RefSeq" id="WP_184306301.1">
    <property type="nucleotide sequence ID" value="NZ_JACHXU010000013.1"/>
</dbReference>
<dbReference type="AlphaFoldDB" id="A0A7W5E0S9"/>
<dbReference type="EMBL" id="JACHXU010000013">
    <property type="protein sequence ID" value="MBB3208066.1"/>
    <property type="molecule type" value="Genomic_DNA"/>
</dbReference>
<proteinExistence type="predicted"/>
<accession>A0A7W5E0S9</accession>
<comment type="caution">
    <text evidence="2">The sequence shown here is derived from an EMBL/GenBank/DDBJ whole genome shotgun (WGS) entry which is preliminary data.</text>
</comment>
<evidence type="ECO:0000313" key="2">
    <source>
        <dbReference type="EMBL" id="MBB3208066.1"/>
    </source>
</evidence>
<evidence type="ECO:0000313" key="3">
    <source>
        <dbReference type="Proteomes" id="UP000536179"/>
    </source>
</evidence>
<reference evidence="2 3" key="1">
    <citation type="submission" date="2020-08" db="EMBL/GenBank/DDBJ databases">
        <title>Genomic Encyclopedia of Type Strains, Phase III (KMG-III): the genomes of soil and plant-associated and newly described type strains.</title>
        <authorList>
            <person name="Whitman W."/>
        </authorList>
    </citation>
    <scope>NUCLEOTIDE SEQUENCE [LARGE SCALE GENOMIC DNA]</scope>
    <source>
        <strain evidence="2 3">CECT 8075</strain>
    </source>
</reference>
<evidence type="ECO:0000256" key="1">
    <source>
        <dbReference type="SAM" id="MobiDB-lite"/>
    </source>
</evidence>
<dbReference type="Proteomes" id="UP000536179">
    <property type="component" value="Unassembled WGS sequence"/>
</dbReference>
<gene>
    <name evidence="2" type="ORF">FHS27_003893</name>
</gene>
<sequence length="80" mass="9018">MWSHAMGVGSPNRESYHLGSDFGAPDTRGHFSRRSESFLAHRPLRGGHKIGIIMRFDELMKTYYEVRVISIESVTEPPGA</sequence>
<feature type="region of interest" description="Disordered" evidence="1">
    <location>
        <begin position="1"/>
        <end position="21"/>
    </location>
</feature>